<keyword evidence="4 13" id="KW-0479">Metal-binding</keyword>
<evidence type="ECO:0000256" key="12">
    <source>
        <dbReference type="ARBA" id="ARBA00029354"/>
    </source>
</evidence>
<comment type="similarity">
    <text evidence="1 13">Belongs to the RuvC family.</text>
</comment>
<accession>A0A1W1YP20</accession>
<keyword evidence="11 13" id="KW-0234">DNA repair</keyword>
<dbReference type="InterPro" id="IPR002176">
    <property type="entry name" value="X-over_junc_endoDNase_RuvC"/>
</dbReference>
<dbReference type="Pfam" id="PF02075">
    <property type="entry name" value="RuvC"/>
    <property type="match status" value="1"/>
</dbReference>
<comment type="subcellular location">
    <subcellularLocation>
        <location evidence="13">Cytoplasm</location>
    </subcellularLocation>
</comment>
<dbReference type="NCBIfam" id="TIGR00228">
    <property type="entry name" value="ruvC"/>
    <property type="match status" value="1"/>
</dbReference>
<dbReference type="GO" id="GO:0005737">
    <property type="term" value="C:cytoplasm"/>
    <property type="evidence" value="ECO:0007669"/>
    <property type="project" value="UniProtKB-SubCell"/>
</dbReference>
<evidence type="ECO:0000256" key="1">
    <source>
        <dbReference type="ARBA" id="ARBA00009518"/>
    </source>
</evidence>
<dbReference type="PANTHER" id="PTHR30194">
    <property type="entry name" value="CROSSOVER JUNCTION ENDODEOXYRIBONUCLEASE RUVC"/>
    <property type="match status" value="1"/>
</dbReference>
<dbReference type="GO" id="GO:0008821">
    <property type="term" value="F:crossover junction DNA endonuclease activity"/>
    <property type="evidence" value="ECO:0007669"/>
    <property type="project" value="UniProtKB-UniRule"/>
</dbReference>
<evidence type="ECO:0000256" key="2">
    <source>
        <dbReference type="ARBA" id="ARBA00022490"/>
    </source>
</evidence>
<evidence type="ECO:0000256" key="3">
    <source>
        <dbReference type="ARBA" id="ARBA00022722"/>
    </source>
</evidence>
<dbReference type="InterPro" id="IPR012337">
    <property type="entry name" value="RNaseH-like_sf"/>
</dbReference>
<evidence type="ECO:0000256" key="7">
    <source>
        <dbReference type="ARBA" id="ARBA00022801"/>
    </source>
</evidence>
<keyword evidence="5 13" id="KW-0255">Endonuclease</keyword>
<dbReference type="PROSITE" id="PS01321">
    <property type="entry name" value="RUVC"/>
    <property type="match status" value="1"/>
</dbReference>
<keyword evidence="10 13" id="KW-0233">DNA recombination</keyword>
<feature type="binding site" evidence="13">
    <location>
        <position position="85"/>
    </location>
    <ligand>
        <name>Mg(2+)</name>
        <dbReference type="ChEBI" id="CHEBI:18420"/>
        <label>2</label>
    </ligand>
</feature>
<evidence type="ECO:0000256" key="11">
    <source>
        <dbReference type="ARBA" id="ARBA00023204"/>
    </source>
</evidence>
<dbReference type="Proteomes" id="UP000192708">
    <property type="component" value="Unassembled WGS sequence"/>
</dbReference>
<comment type="catalytic activity">
    <reaction evidence="12 13">
        <text>Endonucleolytic cleavage at a junction such as a reciprocal single-stranded crossover between two homologous DNA duplexes (Holliday junction).</text>
        <dbReference type="EC" id="3.1.21.10"/>
    </reaction>
</comment>
<dbReference type="PRINTS" id="PR00696">
    <property type="entry name" value="RSOLVASERUVC"/>
</dbReference>
<dbReference type="Gene3D" id="3.30.420.10">
    <property type="entry name" value="Ribonuclease H-like superfamily/Ribonuclease H"/>
    <property type="match status" value="1"/>
</dbReference>
<dbReference type="PANTHER" id="PTHR30194:SF3">
    <property type="entry name" value="CROSSOVER JUNCTION ENDODEOXYRIBONUCLEASE RUVC"/>
    <property type="match status" value="1"/>
</dbReference>
<evidence type="ECO:0000313" key="16">
    <source>
        <dbReference type="Proteomes" id="UP000192708"/>
    </source>
</evidence>
<keyword evidence="6 13" id="KW-0227">DNA damage</keyword>
<dbReference type="GO" id="GO:0000287">
    <property type="term" value="F:magnesium ion binding"/>
    <property type="evidence" value="ECO:0007669"/>
    <property type="project" value="UniProtKB-UniRule"/>
</dbReference>
<sequence length="185" mass="20243">MVLQWSTPARVTLDTNRMRIVGIDPGLRITGFGVIEFDQQRLKYIASGVIKTSNDKESNSERLGTIFNSVTEVITTYQPDISSIEQVFVNINPQSTLALGQARGAAIAALVCQKLPVYEFSALQVKKNVVGSGHAKKEQVQEMVRRLLSLKSAPSKDAADALAVAICAAHHHQMNLQIQKSSKLK</sequence>
<feature type="active site" evidence="13">
    <location>
        <position position="85"/>
    </location>
</feature>
<dbReference type="STRING" id="1938817.SAMN06296008_103224"/>
<dbReference type="CDD" id="cd16962">
    <property type="entry name" value="RuvC"/>
    <property type="match status" value="1"/>
</dbReference>
<gene>
    <name evidence="13" type="primary">ruvC</name>
    <name evidence="15" type="ORF">SAMN06296008_103224</name>
</gene>
<dbReference type="InterPro" id="IPR036397">
    <property type="entry name" value="RNaseH_sf"/>
</dbReference>
<keyword evidence="2 13" id="KW-0963">Cytoplasm</keyword>
<dbReference type="EMBL" id="FWXJ01000003">
    <property type="protein sequence ID" value="SMC37894.1"/>
    <property type="molecule type" value="Genomic_DNA"/>
</dbReference>
<dbReference type="GO" id="GO:0006281">
    <property type="term" value="P:DNA repair"/>
    <property type="evidence" value="ECO:0007669"/>
    <property type="project" value="UniProtKB-UniRule"/>
</dbReference>
<organism evidence="15 16">
    <name type="scientific">Polynucleobacter kasalickyi</name>
    <dbReference type="NCBI Taxonomy" id="1938817"/>
    <lineage>
        <taxon>Bacteria</taxon>
        <taxon>Pseudomonadati</taxon>
        <taxon>Pseudomonadota</taxon>
        <taxon>Betaproteobacteria</taxon>
        <taxon>Burkholderiales</taxon>
        <taxon>Burkholderiaceae</taxon>
        <taxon>Polynucleobacter</taxon>
    </lineage>
</organism>
<evidence type="ECO:0000256" key="8">
    <source>
        <dbReference type="ARBA" id="ARBA00022842"/>
    </source>
</evidence>
<dbReference type="HAMAP" id="MF_00034">
    <property type="entry name" value="RuvC"/>
    <property type="match status" value="1"/>
</dbReference>
<evidence type="ECO:0000256" key="6">
    <source>
        <dbReference type="ARBA" id="ARBA00022763"/>
    </source>
</evidence>
<keyword evidence="7 13" id="KW-0378">Hydrolase</keyword>
<comment type="function">
    <text evidence="13">The RuvA-RuvB-RuvC complex processes Holliday junction (HJ) DNA during genetic recombination and DNA repair. Endonuclease that resolves HJ intermediates. Cleaves cruciform DNA by making single-stranded nicks across the HJ at symmetrical positions within the homologous arms, yielding a 5'-phosphate and a 3'-hydroxyl group; requires a central core of homology in the junction. The consensus cleavage sequence is 5'-(A/T)TT(C/G)-3'. Cleavage occurs on the 3'-side of the TT dinucleotide at the point of strand exchange. HJ branch migration catalyzed by RuvA-RuvB allows RuvC to scan DNA until it finds its consensus sequence, where it cleaves and resolves the cruciform DNA.</text>
</comment>
<dbReference type="GO" id="GO:0048476">
    <property type="term" value="C:Holliday junction resolvase complex"/>
    <property type="evidence" value="ECO:0007669"/>
    <property type="project" value="UniProtKB-UniRule"/>
</dbReference>
<keyword evidence="16" id="KW-1185">Reference proteome</keyword>
<dbReference type="InterPro" id="IPR020563">
    <property type="entry name" value="X-over_junc_endoDNase_Mg_BS"/>
</dbReference>
<keyword evidence="8 13" id="KW-0460">Magnesium</keyword>
<name>A0A1W1YP20_9BURK</name>
<dbReference type="NCBIfam" id="NF000711">
    <property type="entry name" value="PRK00039.2-1"/>
    <property type="match status" value="1"/>
</dbReference>
<feature type="binding site" evidence="13">
    <location>
        <position position="157"/>
    </location>
    <ligand>
        <name>Mg(2+)</name>
        <dbReference type="ChEBI" id="CHEBI:18420"/>
        <label>1</label>
    </ligand>
</feature>
<feature type="binding site" evidence="13">
    <location>
        <position position="24"/>
    </location>
    <ligand>
        <name>Mg(2+)</name>
        <dbReference type="ChEBI" id="CHEBI:18420"/>
        <label>1</label>
    </ligand>
</feature>
<dbReference type="FunFam" id="3.30.420.10:FF:000002">
    <property type="entry name" value="Crossover junction endodeoxyribonuclease RuvC"/>
    <property type="match status" value="1"/>
</dbReference>
<evidence type="ECO:0000256" key="9">
    <source>
        <dbReference type="ARBA" id="ARBA00023125"/>
    </source>
</evidence>
<evidence type="ECO:0000256" key="5">
    <source>
        <dbReference type="ARBA" id="ARBA00022759"/>
    </source>
</evidence>
<feature type="active site" evidence="13">
    <location>
        <position position="157"/>
    </location>
</feature>
<dbReference type="AlphaFoldDB" id="A0A1W1YP20"/>
<protein>
    <recommendedName>
        <fullName evidence="13 14">Crossover junction endodeoxyribonuclease RuvC</fullName>
        <ecNumber evidence="13 14">3.1.21.10</ecNumber>
    </recommendedName>
    <alternativeName>
        <fullName evidence="13">Holliday junction nuclease RuvC</fullName>
    </alternativeName>
    <alternativeName>
        <fullName evidence="13">Holliday junction resolvase RuvC</fullName>
    </alternativeName>
</protein>
<evidence type="ECO:0000313" key="15">
    <source>
        <dbReference type="EMBL" id="SMC37894.1"/>
    </source>
</evidence>
<proteinExistence type="inferred from homology"/>
<feature type="active site" evidence="13">
    <location>
        <position position="24"/>
    </location>
</feature>
<evidence type="ECO:0000256" key="10">
    <source>
        <dbReference type="ARBA" id="ARBA00023172"/>
    </source>
</evidence>
<evidence type="ECO:0000256" key="14">
    <source>
        <dbReference type="NCBIfam" id="TIGR00228"/>
    </source>
</evidence>
<evidence type="ECO:0000256" key="13">
    <source>
        <dbReference type="HAMAP-Rule" id="MF_00034"/>
    </source>
</evidence>
<keyword evidence="3 13" id="KW-0540">Nuclease</keyword>
<dbReference type="SUPFAM" id="SSF53098">
    <property type="entry name" value="Ribonuclease H-like"/>
    <property type="match status" value="1"/>
</dbReference>
<reference evidence="15 16" key="1">
    <citation type="submission" date="2017-04" db="EMBL/GenBank/DDBJ databases">
        <authorList>
            <person name="Afonso C.L."/>
            <person name="Miller P.J."/>
            <person name="Scott M.A."/>
            <person name="Spackman E."/>
            <person name="Goraichik I."/>
            <person name="Dimitrov K.M."/>
            <person name="Suarez D.L."/>
            <person name="Swayne D.E."/>
        </authorList>
    </citation>
    <scope>NUCLEOTIDE SEQUENCE [LARGE SCALE GENOMIC DNA]</scope>
    <source>
        <strain evidence="15 16">VK13</strain>
    </source>
</reference>
<evidence type="ECO:0000256" key="4">
    <source>
        <dbReference type="ARBA" id="ARBA00022723"/>
    </source>
</evidence>
<keyword evidence="9 13" id="KW-0238">DNA-binding</keyword>
<dbReference type="EC" id="3.1.21.10" evidence="13 14"/>
<comment type="subunit">
    <text evidence="13">Homodimer which binds Holliday junction (HJ) DNA. The HJ becomes 2-fold symmetrical on binding to RuvC with unstacked arms; it has a different conformation from HJ DNA in complex with RuvA. In the full resolvosome a probable DNA-RuvA(4)-RuvB(12)-RuvC(2) complex forms which resolves the HJ.</text>
</comment>
<dbReference type="GO" id="GO:0003677">
    <property type="term" value="F:DNA binding"/>
    <property type="evidence" value="ECO:0007669"/>
    <property type="project" value="UniProtKB-KW"/>
</dbReference>
<dbReference type="GO" id="GO:0006310">
    <property type="term" value="P:DNA recombination"/>
    <property type="evidence" value="ECO:0007669"/>
    <property type="project" value="UniProtKB-UniRule"/>
</dbReference>
<comment type="cofactor">
    <cofactor evidence="13">
        <name>Mg(2+)</name>
        <dbReference type="ChEBI" id="CHEBI:18420"/>
    </cofactor>
    <text evidence="13">Binds 2 Mg(2+) ion per subunit.</text>
</comment>